<dbReference type="GO" id="GO:0008168">
    <property type="term" value="F:methyltransferase activity"/>
    <property type="evidence" value="ECO:0007669"/>
    <property type="project" value="UniProtKB-UniRule"/>
</dbReference>
<evidence type="ECO:0000256" key="2">
    <source>
        <dbReference type="ARBA" id="ARBA00008138"/>
    </source>
</evidence>
<comment type="function">
    <text evidence="1 6">Exhibits S-adenosyl-L-methionine-dependent methyltransferase activity.</text>
</comment>
<evidence type="ECO:0000256" key="1">
    <source>
        <dbReference type="ARBA" id="ARBA00003907"/>
    </source>
</evidence>
<sequence length="279" mass="30176">MTDFEVGNIAATAVLTAKMRALETDRPEPLISDPYAACLVEHSGLDMASVQLEQMTGQRLFESNIVRTHFLDTSLQAAIAGGVTQVVILGSGLDTRVARLELPSQCVVFEIDQANVIAYKKRVYAEEGVVVPADWRPRSGDLEGDWIGELTTAGFDPEVATAWVIEGVLFYFSDDVVAKLIQTVSDYSAQGSQLLAVHFGAGALVEAQTREMAAAATNAGGYGFKSIVAEPVGWLDEYGWDVEAETFGSAAQRLGRTIPYDIEETPGQEIAWLIKAVKR</sequence>
<dbReference type="InterPro" id="IPR029063">
    <property type="entry name" value="SAM-dependent_MTases_sf"/>
</dbReference>
<dbReference type="Gene3D" id="3.40.50.150">
    <property type="entry name" value="Vaccinia Virus protein VP39"/>
    <property type="match status" value="1"/>
</dbReference>
<evidence type="ECO:0000256" key="6">
    <source>
        <dbReference type="RuleBase" id="RU362030"/>
    </source>
</evidence>
<dbReference type="PANTHER" id="PTHR43619">
    <property type="entry name" value="S-ADENOSYL-L-METHIONINE-DEPENDENT METHYLTRANSFERASE YKTD-RELATED"/>
    <property type="match status" value="1"/>
</dbReference>
<dbReference type="RefSeq" id="WP_023960026.1">
    <property type="nucleotide sequence ID" value="NZ_CBCRXS010000021.1"/>
</dbReference>
<dbReference type="EMBL" id="RBKV01000002">
    <property type="protein sequence ID" value="RKR79892.1"/>
    <property type="molecule type" value="Genomic_DNA"/>
</dbReference>
<dbReference type="Proteomes" id="UP000274762">
    <property type="component" value="Unassembled WGS sequence"/>
</dbReference>
<name>A0A315T7Q8_WILMA</name>
<comment type="caution">
    <text evidence="7">The sequence shown here is derived from an EMBL/GenBank/DDBJ whole genome shotgun (WGS) entry which is preliminary data.</text>
</comment>
<protein>
    <recommendedName>
        <fullName evidence="6">S-adenosyl-L-methionine-dependent methyltransferase</fullName>
        <ecNumber evidence="6">2.1.1.-</ecNumber>
    </recommendedName>
</protein>
<keyword evidence="4 7" id="KW-0808">Transferase</keyword>
<dbReference type="Pfam" id="PF04072">
    <property type="entry name" value="LCM"/>
    <property type="match status" value="1"/>
</dbReference>
<dbReference type="PANTHER" id="PTHR43619:SF2">
    <property type="entry name" value="S-ADENOSYL-L-METHIONINE-DEPENDENT METHYLTRANSFERASES SUPERFAMILY PROTEIN"/>
    <property type="match status" value="1"/>
</dbReference>
<dbReference type="InterPro" id="IPR011610">
    <property type="entry name" value="SAM_mthyl_Trfase_ML2640-like"/>
</dbReference>
<dbReference type="GO" id="GO:0032259">
    <property type="term" value="P:methylation"/>
    <property type="evidence" value="ECO:0007669"/>
    <property type="project" value="UniProtKB-KW"/>
</dbReference>
<dbReference type="AlphaFoldDB" id="A0A315T7Q8"/>
<accession>A0A495ITJ6</accession>
<accession>A0A315T7Q8</accession>
<evidence type="ECO:0000256" key="5">
    <source>
        <dbReference type="ARBA" id="ARBA00022691"/>
    </source>
</evidence>
<dbReference type="EC" id="2.1.1.-" evidence="6"/>
<evidence type="ECO:0000313" key="7">
    <source>
        <dbReference type="EMBL" id="RKR79892.1"/>
    </source>
</evidence>
<dbReference type="SUPFAM" id="SSF53335">
    <property type="entry name" value="S-adenosyl-L-methionine-dependent methyltransferases"/>
    <property type="match status" value="1"/>
</dbReference>
<evidence type="ECO:0000256" key="4">
    <source>
        <dbReference type="ARBA" id="ARBA00022679"/>
    </source>
</evidence>
<keyword evidence="5 6" id="KW-0949">S-adenosyl-L-methionine</keyword>
<evidence type="ECO:0000256" key="3">
    <source>
        <dbReference type="ARBA" id="ARBA00022603"/>
    </source>
</evidence>
<proteinExistence type="inferred from homology"/>
<keyword evidence="3 6" id="KW-0489">Methyltransferase</keyword>
<evidence type="ECO:0000313" key="8">
    <source>
        <dbReference type="Proteomes" id="UP000274762"/>
    </source>
</evidence>
<dbReference type="InterPro" id="IPR007213">
    <property type="entry name" value="Ppm1/Ppm2/Tcmp"/>
</dbReference>
<gene>
    <name evidence="7" type="ORF">DFJ75_5035</name>
</gene>
<reference evidence="7 8" key="1">
    <citation type="submission" date="2018-10" db="EMBL/GenBank/DDBJ databases">
        <title>Sequencing the genomes of 1000 actinobacteria strains.</title>
        <authorList>
            <person name="Klenk H.-P."/>
        </authorList>
    </citation>
    <scope>NUCLEOTIDE SEQUENCE [LARGE SCALE GENOMIC DNA]</scope>
    <source>
        <strain evidence="7 8">DSM 44343</strain>
    </source>
</reference>
<dbReference type="NCBIfam" id="TIGR00027">
    <property type="entry name" value="mthyl_TIGR00027"/>
    <property type="match status" value="1"/>
</dbReference>
<comment type="similarity">
    <text evidence="2 6">Belongs to the UPF0677 family.</text>
</comment>
<organism evidence="7 8">
    <name type="scientific">Williamsia marianensis</name>
    <dbReference type="NCBI Taxonomy" id="85044"/>
    <lineage>
        <taxon>Bacteria</taxon>
        <taxon>Bacillati</taxon>
        <taxon>Actinomycetota</taxon>
        <taxon>Actinomycetes</taxon>
        <taxon>Mycobacteriales</taxon>
        <taxon>Nocardiaceae</taxon>
        <taxon>Williamsia</taxon>
    </lineage>
</organism>